<evidence type="ECO:0000313" key="3">
    <source>
        <dbReference type="Proteomes" id="UP000266841"/>
    </source>
</evidence>
<feature type="compositionally biased region" description="Acidic residues" evidence="1">
    <location>
        <begin position="374"/>
        <end position="384"/>
    </location>
</feature>
<dbReference type="Proteomes" id="UP000266841">
    <property type="component" value="Unassembled WGS sequence"/>
</dbReference>
<comment type="caution">
    <text evidence="2">The sequence shown here is derived from an EMBL/GenBank/DDBJ whole genome shotgun (WGS) entry which is preliminary data.</text>
</comment>
<gene>
    <name evidence="2" type="ORF">THAOC_13914</name>
</gene>
<feature type="region of interest" description="Disordered" evidence="1">
    <location>
        <begin position="134"/>
        <end position="162"/>
    </location>
</feature>
<dbReference type="AlphaFoldDB" id="K0SIW9"/>
<evidence type="ECO:0000256" key="1">
    <source>
        <dbReference type="SAM" id="MobiDB-lite"/>
    </source>
</evidence>
<reference evidence="2 3" key="1">
    <citation type="journal article" date="2012" name="Genome Biol.">
        <title>Genome and low-iron response of an oceanic diatom adapted to chronic iron limitation.</title>
        <authorList>
            <person name="Lommer M."/>
            <person name="Specht M."/>
            <person name="Roy A.S."/>
            <person name="Kraemer L."/>
            <person name="Andreson R."/>
            <person name="Gutowska M.A."/>
            <person name="Wolf J."/>
            <person name="Bergner S.V."/>
            <person name="Schilhabel M.B."/>
            <person name="Klostermeier U.C."/>
            <person name="Beiko R.G."/>
            <person name="Rosenstiel P."/>
            <person name="Hippler M."/>
            <person name="Laroche J."/>
        </authorList>
    </citation>
    <scope>NUCLEOTIDE SEQUENCE [LARGE SCALE GENOMIC DNA]</scope>
    <source>
        <strain evidence="2 3">CCMP1005</strain>
    </source>
</reference>
<organism evidence="2 3">
    <name type="scientific">Thalassiosira oceanica</name>
    <name type="common">Marine diatom</name>
    <dbReference type="NCBI Taxonomy" id="159749"/>
    <lineage>
        <taxon>Eukaryota</taxon>
        <taxon>Sar</taxon>
        <taxon>Stramenopiles</taxon>
        <taxon>Ochrophyta</taxon>
        <taxon>Bacillariophyta</taxon>
        <taxon>Coscinodiscophyceae</taxon>
        <taxon>Thalassiosirophycidae</taxon>
        <taxon>Thalassiosirales</taxon>
        <taxon>Thalassiosiraceae</taxon>
        <taxon>Thalassiosira</taxon>
    </lineage>
</organism>
<proteinExistence type="predicted"/>
<feature type="compositionally biased region" description="Polar residues" evidence="1">
    <location>
        <begin position="416"/>
        <end position="425"/>
    </location>
</feature>
<name>K0SIW9_THAOC</name>
<dbReference type="OMA" id="RMEDRFH"/>
<sequence length="470" mass="51554">MGDATVYILIEDPSSCDMRFHEDVAVLSADASIAELMETVLGLLGRRYGSSSADLDKVAAIIDASYSPARLITSQARQFRDNSGPSSRTLQAMGWFPSGKIVILLRGKNNEDDLLNDFLVWQSKVLQEEHDVAYNNPGRSESKHPAGNVQWVGAGASTSGQTLKPSQIFSAVEARADGDQVADETSQRRSTSKRPRKKQSDAERAKRLDSLLKHLAEGKSKTKKKNAAVSGKVRTMLLKSRSEGNKKLRMEDRFHLEILRLVDLPPDEASDADPVNETSPYQFFSKQTTAGRVASSLASNLGDKRSAEFLVKANVNSTLAEEARYRRLPNTMTLQEAEKRGFLQDFDIILIRIYSLSAASEADRFGPSKSVLDADSEDEPDADDSSVVPTESNGTAEKVEAATLDGDSSSSSLSSEWQQQITSMIESIDEASEEPNRKKKKVSKQVQNMLIKSKAKGDKSVKQANRVFLG</sequence>
<feature type="region of interest" description="Disordered" evidence="1">
    <location>
        <begin position="451"/>
        <end position="470"/>
    </location>
</feature>
<evidence type="ECO:0000313" key="2">
    <source>
        <dbReference type="EMBL" id="EJK65250.1"/>
    </source>
</evidence>
<feature type="region of interest" description="Disordered" evidence="1">
    <location>
        <begin position="365"/>
        <end position="446"/>
    </location>
</feature>
<dbReference type="OrthoDB" id="10539748at2759"/>
<keyword evidence="3" id="KW-1185">Reference proteome</keyword>
<feature type="region of interest" description="Disordered" evidence="1">
    <location>
        <begin position="174"/>
        <end position="206"/>
    </location>
</feature>
<protein>
    <submittedName>
        <fullName evidence="2">Uncharacterized protein</fullName>
    </submittedName>
</protein>
<dbReference type="EMBL" id="AGNL01016118">
    <property type="protein sequence ID" value="EJK65250.1"/>
    <property type="molecule type" value="Genomic_DNA"/>
</dbReference>
<accession>K0SIW9</accession>
<dbReference type="eggNOG" id="ENOG502SRGV">
    <property type="taxonomic scope" value="Eukaryota"/>
</dbReference>